<evidence type="ECO:0000313" key="3">
    <source>
        <dbReference type="WBParaSite" id="scf7180000421938.g7926"/>
    </source>
</evidence>
<reference evidence="3" key="1">
    <citation type="submission" date="2022-11" db="UniProtKB">
        <authorList>
            <consortium name="WormBaseParasite"/>
        </authorList>
    </citation>
    <scope>IDENTIFICATION</scope>
</reference>
<feature type="region of interest" description="Disordered" evidence="1">
    <location>
        <begin position="74"/>
        <end position="93"/>
    </location>
</feature>
<keyword evidence="2" id="KW-1185">Reference proteome</keyword>
<proteinExistence type="predicted"/>
<organism evidence="2 3">
    <name type="scientific">Meloidogyne floridensis</name>
    <dbReference type="NCBI Taxonomy" id="298350"/>
    <lineage>
        <taxon>Eukaryota</taxon>
        <taxon>Metazoa</taxon>
        <taxon>Ecdysozoa</taxon>
        <taxon>Nematoda</taxon>
        <taxon>Chromadorea</taxon>
        <taxon>Rhabditida</taxon>
        <taxon>Tylenchina</taxon>
        <taxon>Tylenchomorpha</taxon>
        <taxon>Tylenchoidea</taxon>
        <taxon>Meloidogynidae</taxon>
        <taxon>Meloidogyninae</taxon>
        <taxon>Meloidogyne</taxon>
    </lineage>
</organism>
<dbReference type="WBParaSite" id="scf7180000421938.g7926">
    <property type="protein sequence ID" value="scf7180000421938.g7926"/>
    <property type="gene ID" value="scf7180000421938.g7926"/>
</dbReference>
<name>A0A915NV24_9BILA</name>
<protein>
    <submittedName>
        <fullName evidence="3">Pectate lyase</fullName>
    </submittedName>
</protein>
<evidence type="ECO:0000256" key="1">
    <source>
        <dbReference type="SAM" id="MobiDB-lite"/>
    </source>
</evidence>
<dbReference type="Proteomes" id="UP000887560">
    <property type="component" value="Unplaced"/>
</dbReference>
<sequence length="93" mass="9635">MGDGSEIRGSNVDGSLPGSSLGDGVIFENILVDSFLVDGSLVGNSVDKGNLSNFLLGDQDTVSVVSQSVSMGSEVSYEKSSRGRPKKLCYGSK</sequence>
<accession>A0A915NV24</accession>
<evidence type="ECO:0000313" key="2">
    <source>
        <dbReference type="Proteomes" id="UP000887560"/>
    </source>
</evidence>
<dbReference type="AlphaFoldDB" id="A0A915NV24"/>